<accession>A0A1L8FD87</accession>
<dbReference type="GO" id="GO:0046914">
    <property type="term" value="F:transition metal ion binding"/>
    <property type="evidence" value="ECO:0007669"/>
    <property type="project" value="InterPro"/>
</dbReference>
<dbReference type="RefSeq" id="XP_018087234.1">
    <property type="nucleotide sequence ID" value="XM_018231745.2"/>
</dbReference>
<evidence type="ECO:0000313" key="4">
    <source>
        <dbReference type="RefSeq" id="XP_018087234.1"/>
    </source>
</evidence>
<dbReference type="OMA" id="MGFREAN"/>
<dbReference type="RefSeq" id="XP_018087237.1">
    <property type="nucleotide sequence ID" value="XM_018231748.2"/>
</dbReference>
<dbReference type="PANTHER" id="PTHR11639:SF134">
    <property type="entry name" value="PROTEIN S100-A1-RELATED"/>
    <property type="match status" value="1"/>
</dbReference>
<sequence length="95" mass="11069">MAEGQSEVEQAIVTLVSCFYKHAGEEGQRETLTSEEFNKLLNEELPQLTQDVPLEDRLKELDLNKDSELNFKEYWRLIGELAKAKQKDLKDKKKK</sequence>
<dbReference type="InterPro" id="IPR034325">
    <property type="entry name" value="S-100_dom"/>
</dbReference>
<dbReference type="Gene3D" id="1.10.238.10">
    <property type="entry name" value="EF-hand"/>
    <property type="match status" value="1"/>
</dbReference>
<comment type="similarity">
    <text evidence="1">Belongs to the S-100 family.</text>
</comment>
<evidence type="ECO:0000313" key="5">
    <source>
        <dbReference type="RefSeq" id="XP_018087235.1"/>
    </source>
</evidence>
<dbReference type="PaxDb" id="8355-A0A1L8FD87"/>
<gene>
    <name evidence="4 5 6 7" type="primary">LOC108699645</name>
</gene>
<dbReference type="GO" id="GO:0048471">
    <property type="term" value="C:perinuclear region of cytoplasm"/>
    <property type="evidence" value="ECO:0007669"/>
    <property type="project" value="TreeGrafter"/>
</dbReference>
<dbReference type="RefSeq" id="XP_018087235.1">
    <property type="nucleotide sequence ID" value="XM_018231746.2"/>
</dbReference>
<dbReference type="InterPro" id="IPR011992">
    <property type="entry name" value="EF-hand-dom_pair"/>
</dbReference>
<organism evidence="5">
    <name type="scientific">Xenopus laevis</name>
    <name type="common">African clawed frog</name>
    <dbReference type="NCBI Taxonomy" id="8355"/>
    <lineage>
        <taxon>Eukaryota</taxon>
        <taxon>Metazoa</taxon>
        <taxon>Chordata</taxon>
        <taxon>Craniata</taxon>
        <taxon>Vertebrata</taxon>
        <taxon>Euteleostomi</taxon>
        <taxon>Amphibia</taxon>
        <taxon>Batrachia</taxon>
        <taxon>Anura</taxon>
        <taxon>Pipoidea</taxon>
        <taxon>Pipidae</taxon>
        <taxon>Xenopodinae</taxon>
        <taxon>Xenopus</taxon>
        <taxon>Xenopus</taxon>
    </lineage>
</organism>
<evidence type="ECO:0000259" key="2">
    <source>
        <dbReference type="SMART" id="SM01394"/>
    </source>
</evidence>
<dbReference type="OrthoDB" id="8442111at2759"/>
<dbReference type="CTD" id="108699645"/>
<evidence type="ECO:0000313" key="3">
    <source>
        <dbReference type="Proteomes" id="UP000186698"/>
    </source>
</evidence>
<dbReference type="GO" id="GO:0005509">
    <property type="term" value="F:calcium ion binding"/>
    <property type="evidence" value="ECO:0007669"/>
    <property type="project" value="TreeGrafter"/>
</dbReference>
<dbReference type="GO" id="GO:0048306">
    <property type="term" value="F:calcium-dependent protein binding"/>
    <property type="evidence" value="ECO:0007669"/>
    <property type="project" value="TreeGrafter"/>
</dbReference>
<evidence type="ECO:0000256" key="1">
    <source>
        <dbReference type="ARBA" id="ARBA00007323"/>
    </source>
</evidence>
<dbReference type="SUPFAM" id="SSF47473">
    <property type="entry name" value="EF-hand"/>
    <property type="match status" value="1"/>
</dbReference>
<dbReference type="GeneID" id="108699645"/>
<dbReference type="KEGG" id="xla:108699645"/>
<proteinExistence type="inferred from homology"/>
<evidence type="ECO:0000313" key="7">
    <source>
        <dbReference type="RefSeq" id="XP_018087237.1"/>
    </source>
</evidence>
<dbReference type="SMART" id="SM01394">
    <property type="entry name" value="S_100"/>
    <property type="match status" value="1"/>
</dbReference>
<dbReference type="InterPro" id="IPR013787">
    <property type="entry name" value="S100_Ca-bd_sub"/>
</dbReference>
<dbReference type="RefSeq" id="XP_018087236.1">
    <property type="nucleotide sequence ID" value="XM_018231747.2"/>
</dbReference>
<dbReference type="Proteomes" id="UP000186698">
    <property type="component" value="Chromosome 8L"/>
</dbReference>
<dbReference type="Pfam" id="PF01023">
    <property type="entry name" value="S_100"/>
    <property type="match status" value="1"/>
</dbReference>
<evidence type="ECO:0000313" key="6">
    <source>
        <dbReference type="RefSeq" id="XP_018087236.1"/>
    </source>
</evidence>
<dbReference type="STRING" id="8355.A0A1L8FD87"/>
<dbReference type="AlphaFoldDB" id="A0A1L8FD87"/>
<keyword evidence="3" id="KW-1185">Reference proteome</keyword>
<dbReference type="CDD" id="cd00213">
    <property type="entry name" value="S-100"/>
    <property type="match status" value="1"/>
</dbReference>
<protein>
    <submittedName>
        <fullName evidence="4 5">protein S100-A13</fullName>
    </submittedName>
</protein>
<dbReference type="Bgee" id="108699645">
    <property type="expression patterns" value="Expressed in internal ear and 19 other cell types or tissues"/>
</dbReference>
<dbReference type="PANTHER" id="PTHR11639">
    <property type="entry name" value="S100 CALCIUM-BINDING PROTEIN"/>
    <property type="match status" value="1"/>
</dbReference>
<dbReference type="GO" id="GO:0005615">
    <property type="term" value="C:extracellular space"/>
    <property type="evidence" value="ECO:0007669"/>
    <property type="project" value="TreeGrafter"/>
</dbReference>
<feature type="domain" description="S100/CaBP-9k-type calcium binding subdomain" evidence="2">
    <location>
        <begin position="8"/>
        <end position="50"/>
    </location>
</feature>
<name>A0A1L8FD87_XENLA</name>
<reference evidence="4 5" key="1">
    <citation type="submission" date="2022-04" db="UniProtKB">
        <authorList>
            <consortium name="RefSeq"/>
        </authorList>
    </citation>
    <scope>IDENTIFICATION</scope>
    <source>
        <strain evidence="4 5">J_2021</strain>
        <tissue evidence="4 5">Erythrocytes</tissue>
    </source>
</reference>